<keyword evidence="2" id="KW-1185">Reference proteome</keyword>
<dbReference type="SUPFAM" id="SSF54523">
    <property type="entry name" value="Pili subunits"/>
    <property type="match status" value="1"/>
</dbReference>
<protein>
    <submittedName>
        <fullName evidence="1">Type II secretion system protein</fullName>
    </submittedName>
</protein>
<accession>A0A7M1AZP0</accession>
<evidence type="ECO:0000313" key="2">
    <source>
        <dbReference type="Proteomes" id="UP000593719"/>
    </source>
</evidence>
<organism evidence="1 2">
    <name type="scientific">Sulfurimonas sediminis</name>
    <dbReference type="NCBI Taxonomy" id="2590020"/>
    <lineage>
        <taxon>Bacteria</taxon>
        <taxon>Pseudomonadati</taxon>
        <taxon>Campylobacterota</taxon>
        <taxon>Epsilonproteobacteria</taxon>
        <taxon>Campylobacterales</taxon>
        <taxon>Sulfurimonadaceae</taxon>
        <taxon>Sulfurimonas</taxon>
    </lineage>
</organism>
<dbReference type="Proteomes" id="UP000593719">
    <property type="component" value="Chromosome"/>
</dbReference>
<dbReference type="KEGG" id="ssei:FJR45_02670"/>
<sequence>MRRAATLIEMIFVLVIISFLATGSFKAMQAILVREYKAKQLTNLSLESQIVVNQISNYLTQRIVYSTIGYNPNDGSFEYIGDLTSSKPVLEWLGRANDLYLEKKYSGFFDMASKTGTKVASYGIDGTAIDTNTIALIFAGSFDRSQSDSANIASSFGWHESSRDDTYDITISDQNISLDNPVPQFLYEKYFLVESAYAIARGEDIDQNATCITDLGLKSKDVNSTLFLFSNYRPWKQETFCADKQGNSKVGNVSVLMQNIDGFNFSEVDYTIRILLDVNKSIRGAHPVHFSKMKVVF</sequence>
<proteinExistence type="predicted"/>
<dbReference type="RefSeq" id="WP_193151230.1">
    <property type="nucleotide sequence ID" value="NZ_CP041235.1"/>
</dbReference>
<dbReference type="AlphaFoldDB" id="A0A7M1AZP0"/>
<dbReference type="InterPro" id="IPR045584">
    <property type="entry name" value="Pilin-like"/>
</dbReference>
<name>A0A7M1AZP0_9BACT</name>
<gene>
    <name evidence="1" type="ORF">FJR45_02670</name>
</gene>
<dbReference type="EMBL" id="CP041235">
    <property type="protein sequence ID" value="QOP42910.1"/>
    <property type="molecule type" value="Genomic_DNA"/>
</dbReference>
<reference evidence="1 2" key="1">
    <citation type="submission" date="2019-06" db="EMBL/GenBank/DDBJ databases">
        <title>Sulfurimonas gotlandica sp. nov., a chemoautotrophic and psychrotolerant epsilonproteobacterium isolated from a pelagic redoxcline, and an emended description of the genus Sulfurimonas.</title>
        <authorList>
            <person name="Wang S."/>
            <person name="Jiang L."/>
            <person name="Shao Z."/>
        </authorList>
    </citation>
    <scope>NUCLEOTIDE SEQUENCE [LARGE SCALE GENOMIC DNA]</scope>
    <source>
        <strain evidence="1 2">S2-6</strain>
    </source>
</reference>
<evidence type="ECO:0000313" key="1">
    <source>
        <dbReference type="EMBL" id="QOP42910.1"/>
    </source>
</evidence>